<sequence>MSIELKLLRCATASSIAKNLAPLTMDNNVSSKEKESERPRQSNNARASLSTESRRSRSIDKVVFTEMKAFVWGLQLDEDESLFTEEDLAPKALDQETKYVDDGWTEVKDSDKEEHTAYEDKEEILPDETIRETAVGKGLSGALKLLKDRGTLKETVERGGRNTDKKKGKLVGIYENDGQKEIRIERADEFGRILTPKEAFRLDSHKFHGKGPGKSKQEKRSREFQKDLKVKRMKNCDTPLQSLERMREAQARLKTPYLVLSGTV</sequence>
<keyword evidence="2" id="KW-1185">Reference proteome</keyword>
<proteinExistence type="predicted"/>
<protein>
    <submittedName>
        <fullName evidence="1">Uncharacterized protein</fullName>
    </submittedName>
</protein>
<comment type="caution">
    <text evidence="1">The sequence shown here is derived from an EMBL/GenBank/DDBJ whole genome shotgun (WGS) entry which is preliminary data.</text>
</comment>
<gene>
    <name evidence="1" type="ORF">Vadar_034625</name>
</gene>
<reference evidence="1 2" key="1">
    <citation type="journal article" date="2021" name="Hortic Res">
        <title>High-quality reference genome and annotation aids understanding of berry development for evergreen blueberry (Vaccinium darrowii).</title>
        <authorList>
            <person name="Yu J."/>
            <person name="Hulse-Kemp A.M."/>
            <person name="Babiker E."/>
            <person name="Staton M."/>
        </authorList>
    </citation>
    <scope>NUCLEOTIDE SEQUENCE [LARGE SCALE GENOMIC DNA]</scope>
    <source>
        <strain evidence="2">cv. NJ 8807/NJ 8810</strain>
        <tissue evidence="1">Young leaf</tissue>
    </source>
</reference>
<accession>A0ACB7ZPA6</accession>
<dbReference type="EMBL" id="CM037159">
    <property type="protein sequence ID" value="KAH7867533.1"/>
    <property type="molecule type" value="Genomic_DNA"/>
</dbReference>
<name>A0ACB7ZPA6_9ERIC</name>
<organism evidence="1 2">
    <name type="scientific">Vaccinium darrowii</name>
    <dbReference type="NCBI Taxonomy" id="229202"/>
    <lineage>
        <taxon>Eukaryota</taxon>
        <taxon>Viridiplantae</taxon>
        <taxon>Streptophyta</taxon>
        <taxon>Embryophyta</taxon>
        <taxon>Tracheophyta</taxon>
        <taxon>Spermatophyta</taxon>
        <taxon>Magnoliopsida</taxon>
        <taxon>eudicotyledons</taxon>
        <taxon>Gunneridae</taxon>
        <taxon>Pentapetalae</taxon>
        <taxon>asterids</taxon>
        <taxon>Ericales</taxon>
        <taxon>Ericaceae</taxon>
        <taxon>Vaccinioideae</taxon>
        <taxon>Vaccinieae</taxon>
        <taxon>Vaccinium</taxon>
    </lineage>
</organism>
<evidence type="ECO:0000313" key="2">
    <source>
        <dbReference type="Proteomes" id="UP000828048"/>
    </source>
</evidence>
<dbReference type="Proteomes" id="UP000828048">
    <property type="component" value="Chromosome 9"/>
</dbReference>
<evidence type="ECO:0000313" key="1">
    <source>
        <dbReference type="EMBL" id="KAH7867533.1"/>
    </source>
</evidence>